<dbReference type="AlphaFoldDB" id="A0A1I8AXK1"/>
<evidence type="ECO:0000313" key="1">
    <source>
        <dbReference type="Proteomes" id="UP000095281"/>
    </source>
</evidence>
<dbReference type="WBParaSite" id="MhA1_Contig107.frz3.gene4">
    <property type="protein sequence ID" value="MhA1_Contig107.frz3.gene4"/>
    <property type="gene ID" value="MhA1_Contig107.frz3.gene4"/>
</dbReference>
<sequence>MCIRQIRFGVVPAARSGYLLMTSQYKPALISALNNCSIEVRKYESSSSSQDSKYNWTPTQRERRRLVRFGFFKSLNDIPEELPYLNKMDQKREAFLASKRSEREAILASQK</sequence>
<dbReference type="Proteomes" id="UP000095281">
    <property type="component" value="Unplaced"/>
</dbReference>
<evidence type="ECO:0000313" key="2">
    <source>
        <dbReference type="WBParaSite" id="MhA1_Contig107.frz3.gene4"/>
    </source>
</evidence>
<organism evidence="1 2">
    <name type="scientific">Meloidogyne hapla</name>
    <name type="common">Root-knot nematode worm</name>
    <dbReference type="NCBI Taxonomy" id="6305"/>
    <lineage>
        <taxon>Eukaryota</taxon>
        <taxon>Metazoa</taxon>
        <taxon>Ecdysozoa</taxon>
        <taxon>Nematoda</taxon>
        <taxon>Chromadorea</taxon>
        <taxon>Rhabditida</taxon>
        <taxon>Tylenchina</taxon>
        <taxon>Tylenchomorpha</taxon>
        <taxon>Tylenchoidea</taxon>
        <taxon>Meloidogynidae</taxon>
        <taxon>Meloidogyninae</taxon>
        <taxon>Meloidogyne</taxon>
    </lineage>
</organism>
<keyword evidence="1" id="KW-1185">Reference proteome</keyword>
<protein>
    <submittedName>
        <fullName evidence="2">39S ribosomal protein L52, mitochondrial</fullName>
    </submittedName>
</protein>
<name>A0A1I8AXK1_MELHA</name>
<proteinExistence type="predicted"/>
<reference evidence="2" key="1">
    <citation type="submission" date="2016-11" db="UniProtKB">
        <authorList>
            <consortium name="WormBaseParasite"/>
        </authorList>
    </citation>
    <scope>IDENTIFICATION</scope>
</reference>
<accession>A0A1I8AXK1</accession>